<comment type="function">
    <text evidence="7">Required for disulfide bond formation in some periplasmic proteins. Acts by transferring its disulfide bond to other proteins and is reduced in the process.</text>
</comment>
<dbReference type="NCBIfam" id="NF008129">
    <property type="entry name" value="PRK10877.1"/>
    <property type="match status" value="1"/>
</dbReference>
<name>A0A3L8PWM2_9GAMM</name>
<keyword evidence="3 7" id="KW-0732">Signal</keyword>
<protein>
    <recommendedName>
        <fullName evidence="7">Thiol:disulfide interchange protein</fullName>
    </recommendedName>
</protein>
<evidence type="ECO:0000256" key="1">
    <source>
        <dbReference type="ARBA" id="ARBA00004418"/>
    </source>
</evidence>
<dbReference type="InterPro" id="IPR051470">
    <property type="entry name" value="Thiol:disulfide_interchange"/>
</dbReference>
<dbReference type="AlphaFoldDB" id="A0A3L8PWM2"/>
<comment type="caution">
    <text evidence="10">The sequence shown here is derived from an EMBL/GenBank/DDBJ whole genome shotgun (WGS) entry which is preliminary data.</text>
</comment>
<evidence type="ECO:0000259" key="8">
    <source>
        <dbReference type="Pfam" id="PF10411"/>
    </source>
</evidence>
<keyword evidence="6 7" id="KW-0676">Redox-active center</keyword>
<dbReference type="InterPro" id="IPR012336">
    <property type="entry name" value="Thioredoxin-like_fold"/>
</dbReference>
<dbReference type="SUPFAM" id="SSF54423">
    <property type="entry name" value="DsbC/DsbG N-terminal domain-like"/>
    <property type="match status" value="1"/>
</dbReference>
<evidence type="ECO:0000256" key="2">
    <source>
        <dbReference type="ARBA" id="ARBA00009813"/>
    </source>
</evidence>
<dbReference type="Pfam" id="PF13098">
    <property type="entry name" value="Thioredoxin_2"/>
    <property type="match status" value="1"/>
</dbReference>
<evidence type="ECO:0000259" key="9">
    <source>
        <dbReference type="Pfam" id="PF13098"/>
    </source>
</evidence>
<keyword evidence="4 7" id="KW-0574">Periplasm</keyword>
<dbReference type="CDD" id="cd03020">
    <property type="entry name" value="DsbA_DsbC_DsbG"/>
    <property type="match status" value="1"/>
</dbReference>
<feature type="signal peptide" evidence="7">
    <location>
        <begin position="1"/>
        <end position="20"/>
    </location>
</feature>
<dbReference type="Pfam" id="PF10411">
    <property type="entry name" value="DsbC_N"/>
    <property type="match status" value="1"/>
</dbReference>
<keyword evidence="11" id="KW-1185">Reference proteome</keyword>
<dbReference type="EMBL" id="QZEI01000027">
    <property type="protein sequence ID" value="RLV59764.1"/>
    <property type="molecule type" value="Genomic_DNA"/>
</dbReference>
<evidence type="ECO:0000313" key="10">
    <source>
        <dbReference type="EMBL" id="RLV59764.1"/>
    </source>
</evidence>
<dbReference type="Gene3D" id="3.10.450.70">
    <property type="entry name" value="Disulphide bond isomerase, DsbC/G, N-terminal"/>
    <property type="match status" value="1"/>
</dbReference>
<dbReference type="InterPro" id="IPR009094">
    <property type="entry name" value="DiS-bond_isomerase_DsbC/G_N_sf"/>
</dbReference>
<dbReference type="InterPro" id="IPR033954">
    <property type="entry name" value="DiS-bond_Isoase_DsbC/G"/>
</dbReference>
<dbReference type="RefSeq" id="WP_121838933.1">
    <property type="nucleotide sequence ID" value="NZ_ML014776.1"/>
</dbReference>
<evidence type="ECO:0000256" key="5">
    <source>
        <dbReference type="ARBA" id="ARBA00023157"/>
    </source>
</evidence>
<keyword evidence="5" id="KW-1015">Disulfide bond</keyword>
<sequence>MKFARIMSLFTALMVTSAFAAAQSPQLPDDNAIKAKVEGTLGLKVLSMQDSPVHGLYLTMTNRGVLYISNDGSKVIHGNMYDLDNRMKNLTEAALAKPRVKQLKKFEKDMLVYKAKDEKHVITVFTDITCGYCRRMHSQMKEYNDLGITVRYLAFPRAGENSSVAKEMKSIWCSKDPLKAMDDAKAGKDLANKTCHANIAAQYELGQSFGVNGTPAVVLDDGTLIPGYQPPERLLQTIEHH</sequence>
<dbReference type="GO" id="GO:0042597">
    <property type="term" value="C:periplasmic space"/>
    <property type="evidence" value="ECO:0007669"/>
    <property type="project" value="UniProtKB-SubCell"/>
</dbReference>
<dbReference type="OrthoDB" id="12976at2"/>
<dbReference type="PROSITE" id="PS00194">
    <property type="entry name" value="THIOREDOXIN_1"/>
    <property type="match status" value="1"/>
</dbReference>
<evidence type="ECO:0000313" key="11">
    <source>
        <dbReference type="Proteomes" id="UP000281474"/>
    </source>
</evidence>
<dbReference type="PANTHER" id="PTHR35272">
    <property type="entry name" value="THIOL:DISULFIDE INTERCHANGE PROTEIN DSBC-RELATED"/>
    <property type="match status" value="1"/>
</dbReference>
<dbReference type="PANTHER" id="PTHR35272:SF3">
    <property type="entry name" value="THIOL:DISULFIDE INTERCHANGE PROTEIN DSBC"/>
    <property type="match status" value="1"/>
</dbReference>
<comment type="similarity">
    <text evidence="2 7">Belongs to the thioredoxin family. DsbC subfamily.</text>
</comment>
<dbReference type="GO" id="GO:0016853">
    <property type="term" value="F:isomerase activity"/>
    <property type="evidence" value="ECO:0007669"/>
    <property type="project" value="UniProtKB-KW"/>
</dbReference>
<dbReference type="InterPro" id="IPR018950">
    <property type="entry name" value="DiS-bond_isomerase_DsbC/G_N"/>
</dbReference>
<evidence type="ECO:0000256" key="7">
    <source>
        <dbReference type="RuleBase" id="RU364038"/>
    </source>
</evidence>
<dbReference type="InterPro" id="IPR036249">
    <property type="entry name" value="Thioredoxin-like_sf"/>
</dbReference>
<organism evidence="10 11">
    <name type="scientific">Parashewanella curva</name>
    <dbReference type="NCBI Taxonomy" id="2338552"/>
    <lineage>
        <taxon>Bacteria</taxon>
        <taxon>Pseudomonadati</taxon>
        <taxon>Pseudomonadota</taxon>
        <taxon>Gammaproteobacteria</taxon>
        <taxon>Alteromonadales</taxon>
        <taxon>Shewanellaceae</taxon>
        <taxon>Parashewanella</taxon>
    </lineage>
</organism>
<proteinExistence type="inferred from homology"/>
<comment type="subcellular location">
    <subcellularLocation>
        <location evidence="1 7">Periplasm</location>
    </subcellularLocation>
</comment>
<reference evidence="10 11" key="1">
    <citation type="submission" date="2018-09" db="EMBL/GenBank/DDBJ databases">
        <title>Phylogeny of the Shewanellaceae, and recommendation for two new genera, Pseudoshewanella and Parashewanella.</title>
        <authorList>
            <person name="Wang G."/>
        </authorList>
    </citation>
    <scope>NUCLEOTIDE SEQUENCE [LARGE SCALE GENOMIC DNA]</scope>
    <source>
        <strain evidence="10 11">C51</strain>
    </source>
</reference>
<feature type="chain" id="PRO_5017846714" description="Thiol:disulfide interchange protein" evidence="7">
    <location>
        <begin position="21"/>
        <end position="241"/>
    </location>
</feature>
<dbReference type="InterPro" id="IPR017937">
    <property type="entry name" value="Thioredoxin_CS"/>
</dbReference>
<keyword evidence="10" id="KW-0413">Isomerase</keyword>
<evidence type="ECO:0000256" key="3">
    <source>
        <dbReference type="ARBA" id="ARBA00022729"/>
    </source>
</evidence>
<evidence type="ECO:0000256" key="6">
    <source>
        <dbReference type="ARBA" id="ARBA00023284"/>
    </source>
</evidence>
<evidence type="ECO:0000256" key="4">
    <source>
        <dbReference type="ARBA" id="ARBA00022764"/>
    </source>
</evidence>
<feature type="domain" description="Thioredoxin-like fold" evidence="9">
    <location>
        <begin position="115"/>
        <end position="237"/>
    </location>
</feature>
<accession>A0A3L8PWM2</accession>
<dbReference type="Proteomes" id="UP000281474">
    <property type="component" value="Unassembled WGS sequence"/>
</dbReference>
<dbReference type="SUPFAM" id="SSF52833">
    <property type="entry name" value="Thioredoxin-like"/>
    <property type="match status" value="1"/>
</dbReference>
<dbReference type="Gene3D" id="3.40.30.10">
    <property type="entry name" value="Glutaredoxin"/>
    <property type="match status" value="1"/>
</dbReference>
<gene>
    <name evidence="10" type="primary">dsbC</name>
    <name evidence="10" type="ORF">D5018_10365</name>
</gene>
<feature type="domain" description="Disulphide bond isomerase DsbC/G N-terminal" evidence="8">
    <location>
        <begin position="26"/>
        <end position="92"/>
    </location>
</feature>